<organism evidence="14 15">
    <name type="scientific">Nematostella vectensis</name>
    <name type="common">Starlet sea anemone</name>
    <dbReference type="NCBI Taxonomy" id="45351"/>
    <lineage>
        <taxon>Eukaryota</taxon>
        <taxon>Metazoa</taxon>
        <taxon>Cnidaria</taxon>
        <taxon>Anthozoa</taxon>
        <taxon>Hexacorallia</taxon>
        <taxon>Actiniaria</taxon>
        <taxon>Edwardsiidae</taxon>
        <taxon>Nematostella</taxon>
    </lineage>
</organism>
<dbReference type="GO" id="GO:0007204">
    <property type="term" value="P:positive regulation of cytosolic calcium ion concentration"/>
    <property type="evidence" value="ECO:0000318"/>
    <property type="project" value="GO_Central"/>
</dbReference>
<feature type="transmembrane region" description="Helical" evidence="12">
    <location>
        <begin position="26"/>
        <end position="47"/>
    </location>
</feature>
<dbReference type="PROSITE" id="PS00237">
    <property type="entry name" value="G_PROTEIN_RECEP_F1_1"/>
    <property type="match status" value="1"/>
</dbReference>
<dbReference type="PROSITE" id="PS50262">
    <property type="entry name" value="G_PROTEIN_RECEP_F1_2"/>
    <property type="match status" value="1"/>
</dbReference>
<evidence type="ECO:0000256" key="11">
    <source>
        <dbReference type="SAM" id="MobiDB-lite"/>
    </source>
</evidence>
<proteinExistence type="inferred from homology"/>
<feature type="transmembrane region" description="Helical" evidence="12">
    <location>
        <begin position="138"/>
        <end position="162"/>
    </location>
</feature>
<dbReference type="PANTHER" id="PTHR11866">
    <property type="entry name" value="G-PROTEIN COUPLED RECEPTOR FAMILY 1 MEMBER"/>
    <property type="match status" value="1"/>
</dbReference>
<evidence type="ECO:0000256" key="2">
    <source>
        <dbReference type="ARBA" id="ARBA00022475"/>
    </source>
</evidence>
<feature type="domain" description="G-protein coupled receptors family 1 profile" evidence="13">
    <location>
        <begin position="39"/>
        <end position="277"/>
    </location>
</feature>
<dbReference type="InterPro" id="IPR008365">
    <property type="entry name" value="Prostanoid_rcpt"/>
</dbReference>
<dbReference type="SUPFAM" id="SSF81321">
    <property type="entry name" value="Family A G protein-coupled receptor-like"/>
    <property type="match status" value="1"/>
</dbReference>
<comment type="similarity">
    <text evidence="10">Belongs to the G-protein coupled receptor 1 family.</text>
</comment>
<evidence type="ECO:0000256" key="6">
    <source>
        <dbReference type="ARBA" id="ARBA00023136"/>
    </source>
</evidence>
<dbReference type="FunFam" id="1.20.1070.10:FF:000786">
    <property type="entry name" value="Predicted protein"/>
    <property type="match status" value="1"/>
</dbReference>
<dbReference type="GO" id="GO:0004930">
    <property type="term" value="F:G protein-coupled receptor activity"/>
    <property type="evidence" value="ECO:0007669"/>
    <property type="project" value="UniProtKB-KW"/>
</dbReference>
<sequence>MESSLGYNGSDITGGSITAKQRCASAVYFALASLVVIAGNVLTLCVVGKKKRRKPTDLLLGVLAATDLATPVLVLPFLVMYGSTGSWAGGKAACFMSAFLSMFLFKFSMLVASLVAIDRYLAISKPFFYRSKILIRPTRYAVGLSGVYSLALALIPFSGILLKVHKIHTSEWQLCFFHWLAEQHAKTLTTTYIILCSIDTGLAVLVVLLCNIGVVVYFVKRRHQRGKNVAPVESVGERPPSFSMRPPRNHSQRRNDLKYAKLMSAVSCYFPLCFLPIQNSKRPYNNNGKRRRKNILNCFSSIIIILALELECGNTYYQTAGRADCIWSSEGNCKVQNHSSFFDIPESKNT</sequence>
<evidence type="ECO:0000256" key="4">
    <source>
        <dbReference type="ARBA" id="ARBA00022989"/>
    </source>
</evidence>
<dbReference type="PRINTS" id="PR00237">
    <property type="entry name" value="GPCRRHODOPSN"/>
</dbReference>
<dbReference type="eggNOG" id="KOG3656">
    <property type="taxonomic scope" value="Eukaryota"/>
</dbReference>
<evidence type="ECO:0000256" key="5">
    <source>
        <dbReference type="ARBA" id="ARBA00023040"/>
    </source>
</evidence>
<dbReference type="InterPro" id="IPR000276">
    <property type="entry name" value="GPCR_Rhodpsn"/>
</dbReference>
<feature type="transmembrane region" description="Helical" evidence="12">
    <location>
        <begin position="95"/>
        <end position="117"/>
    </location>
</feature>
<dbReference type="Proteomes" id="UP000001593">
    <property type="component" value="Unassembled WGS sequence"/>
</dbReference>
<evidence type="ECO:0000256" key="10">
    <source>
        <dbReference type="RuleBase" id="RU000688"/>
    </source>
</evidence>
<dbReference type="EMBL" id="DS469567">
    <property type="protein sequence ID" value="EDO42227.1"/>
    <property type="molecule type" value="Genomic_DNA"/>
</dbReference>
<feature type="transmembrane region" description="Helical" evidence="12">
    <location>
        <begin position="192"/>
        <end position="219"/>
    </location>
</feature>
<dbReference type="Pfam" id="PF00001">
    <property type="entry name" value="7tm_1"/>
    <property type="match status" value="1"/>
</dbReference>
<accession>A7S259</accession>
<dbReference type="CDD" id="cd00637">
    <property type="entry name" value="7tm_classA_rhodopsin-like"/>
    <property type="match status" value="1"/>
</dbReference>
<evidence type="ECO:0000256" key="8">
    <source>
        <dbReference type="ARBA" id="ARBA00023180"/>
    </source>
</evidence>
<keyword evidence="5 10" id="KW-0297">G-protein coupled receptor</keyword>
<dbReference type="InParanoid" id="A7S259"/>
<dbReference type="PANTHER" id="PTHR11866:SF16">
    <property type="entry name" value="PROSTAGLANDIN E2 RECEPTOR EP4 SUBTYPE-LIKE PROTEIN"/>
    <property type="match status" value="1"/>
</dbReference>
<keyword evidence="2" id="KW-1003">Cell membrane</keyword>
<dbReference type="Gene3D" id="1.20.1070.10">
    <property type="entry name" value="Rhodopsin 7-helix transmembrane proteins"/>
    <property type="match status" value="1"/>
</dbReference>
<gene>
    <name evidence="14" type="ORF">NEMVEDRAFT_v1g205619</name>
</gene>
<feature type="region of interest" description="Disordered" evidence="11">
    <location>
        <begin position="230"/>
        <end position="253"/>
    </location>
</feature>
<keyword evidence="9 10" id="KW-0807">Transducer</keyword>
<dbReference type="PhylomeDB" id="A7S259"/>
<evidence type="ECO:0000256" key="1">
    <source>
        <dbReference type="ARBA" id="ARBA00004651"/>
    </source>
</evidence>
<evidence type="ECO:0000313" key="14">
    <source>
        <dbReference type="EMBL" id="EDO42227.1"/>
    </source>
</evidence>
<feature type="transmembrane region" description="Helical" evidence="12">
    <location>
        <begin position="59"/>
        <end position="83"/>
    </location>
</feature>
<keyword evidence="6 12" id="KW-0472">Membrane</keyword>
<dbReference type="GO" id="GO:0006954">
    <property type="term" value="P:inflammatory response"/>
    <property type="evidence" value="ECO:0000318"/>
    <property type="project" value="GO_Central"/>
</dbReference>
<comment type="subcellular location">
    <subcellularLocation>
        <location evidence="1">Cell membrane</location>
        <topology evidence="1">Multi-pass membrane protein</topology>
    </subcellularLocation>
</comment>
<evidence type="ECO:0000256" key="12">
    <source>
        <dbReference type="SAM" id="Phobius"/>
    </source>
</evidence>
<evidence type="ECO:0000256" key="3">
    <source>
        <dbReference type="ARBA" id="ARBA00022692"/>
    </source>
</evidence>
<evidence type="ECO:0000259" key="13">
    <source>
        <dbReference type="PROSITE" id="PS50262"/>
    </source>
</evidence>
<name>A7S259_NEMVE</name>
<keyword evidence="7 10" id="KW-0675">Receptor</keyword>
<evidence type="ECO:0000256" key="7">
    <source>
        <dbReference type="ARBA" id="ARBA00023170"/>
    </source>
</evidence>
<dbReference type="HOGENOM" id="CLU_792996_0_0_1"/>
<dbReference type="InterPro" id="IPR017452">
    <property type="entry name" value="GPCR_Rhodpsn_7TM"/>
</dbReference>
<keyword evidence="3 10" id="KW-0812">Transmembrane</keyword>
<dbReference type="STRING" id="45351.A7S259"/>
<keyword evidence="8" id="KW-0325">Glycoprotein</keyword>
<dbReference type="GO" id="GO:0007189">
    <property type="term" value="P:adenylate cyclase-activating G protein-coupled receptor signaling pathway"/>
    <property type="evidence" value="ECO:0000318"/>
    <property type="project" value="GO_Central"/>
</dbReference>
<evidence type="ECO:0000313" key="15">
    <source>
        <dbReference type="Proteomes" id="UP000001593"/>
    </source>
</evidence>
<keyword evidence="15" id="KW-1185">Reference proteome</keyword>
<protein>
    <recommendedName>
        <fullName evidence="13">G-protein coupled receptors family 1 profile domain-containing protein</fullName>
    </recommendedName>
</protein>
<dbReference type="GO" id="GO:0005886">
    <property type="term" value="C:plasma membrane"/>
    <property type="evidence" value="ECO:0000318"/>
    <property type="project" value="GO_Central"/>
</dbReference>
<reference evidence="14 15" key="1">
    <citation type="journal article" date="2007" name="Science">
        <title>Sea anemone genome reveals ancestral eumetazoan gene repertoire and genomic organization.</title>
        <authorList>
            <person name="Putnam N.H."/>
            <person name="Srivastava M."/>
            <person name="Hellsten U."/>
            <person name="Dirks B."/>
            <person name="Chapman J."/>
            <person name="Salamov A."/>
            <person name="Terry A."/>
            <person name="Shapiro H."/>
            <person name="Lindquist E."/>
            <person name="Kapitonov V.V."/>
            <person name="Jurka J."/>
            <person name="Genikhovich G."/>
            <person name="Grigoriev I.V."/>
            <person name="Lucas S.M."/>
            <person name="Steele R.E."/>
            <person name="Finnerty J.R."/>
            <person name="Technau U."/>
            <person name="Martindale M.Q."/>
            <person name="Rokhsar D.S."/>
        </authorList>
    </citation>
    <scope>NUCLEOTIDE SEQUENCE [LARGE SCALE GENOMIC DNA]</scope>
    <source>
        <strain evidence="15">CH2 X CH6</strain>
    </source>
</reference>
<dbReference type="AlphaFoldDB" id="A7S259"/>
<keyword evidence="4 12" id="KW-1133">Transmembrane helix</keyword>
<evidence type="ECO:0000256" key="9">
    <source>
        <dbReference type="ARBA" id="ARBA00023224"/>
    </source>
</evidence>